<feature type="compositionally biased region" description="Low complexity" evidence="1">
    <location>
        <begin position="887"/>
        <end position="896"/>
    </location>
</feature>
<dbReference type="OrthoDB" id="1918at2759"/>
<feature type="region of interest" description="Disordered" evidence="1">
    <location>
        <begin position="880"/>
        <end position="905"/>
    </location>
</feature>
<accession>A0A9P5NXC4</accession>
<protein>
    <submittedName>
        <fullName evidence="2">Rgp1-domain-containing protein</fullName>
    </submittedName>
</protein>
<dbReference type="Pfam" id="PF08737">
    <property type="entry name" value="Rgp1"/>
    <property type="match status" value="1"/>
</dbReference>
<keyword evidence="3" id="KW-1185">Reference proteome</keyword>
<feature type="region of interest" description="Disordered" evidence="1">
    <location>
        <begin position="412"/>
        <end position="450"/>
    </location>
</feature>
<organism evidence="2 3">
    <name type="scientific">Gymnopilus junonius</name>
    <name type="common">Spectacular rustgill mushroom</name>
    <name type="synonym">Gymnopilus spectabilis subsp. junonius</name>
    <dbReference type="NCBI Taxonomy" id="109634"/>
    <lineage>
        <taxon>Eukaryota</taxon>
        <taxon>Fungi</taxon>
        <taxon>Dikarya</taxon>
        <taxon>Basidiomycota</taxon>
        <taxon>Agaricomycotina</taxon>
        <taxon>Agaricomycetes</taxon>
        <taxon>Agaricomycetidae</taxon>
        <taxon>Agaricales</taxon>
        <taxon>Agaricineae</taxon>
        <taxon>Hymenogastraceae</taxon>
        <taxon>Gymnopilus</taxon>
    </lineage>
</organism>
<evidence type="ECO:0000256" key="1">
    <source>
        <dbReference type="SAM" id="MobiDB-lite"/>
    </source>
</evidence>
<feature type="region of interest" description="Disordered" evidence="1">
    <location>
        <begin position="251"/>
        <end position="331"/>
    </location>
</feature>
<evidence type="ECO:0000313" key="3">
    <source>
        <dbReference type="Proteomes" id="UP000724874"/>
    </source>
</evidence>
<feature type="compositionally biased region" description="Low complexity" evidence="1">
    <location>
        <begin position="287"/>
        <end position="299"/>
    </location>
</feature>
<feature type="compositionally biased region" description="Low complexity" evidence="1">
    <location>
        <begin position="418"/>
        <end position="441"/>
    </location>
</feature>
<sequence length="1107" mass="117464">MTTMMDADSPVRVVVTPSQSSYFAGEPFSVTITFTNTRSPEAGPSTRPTPSSLGHKRGAHSVSSAPLARPPTSPGTPRSAAVVPPTPRSKPLVDELPRRKGLIGKSKPPAPQQQLTPSLPQNSENLPDLIEQRRKRQLAPKSLSVSISSYDLEDQLADGVTASSAPYSQRSFYQDSQHTLTTPYTPSPLARTDTLPANHPHARKQSILDGQLDSLSLDILSPTTSVPPSPYSPTSSSSTFSLALDPIVEATKSPYPSTPALGPPTIENAPHVSPFPPHLPETPTTAPLPSAGSSGPSNPVYAYPPPRHANQNQTHHYNNHRPTPIGLGQPSAPPRGYLQPPRSAFASTTSFSPSIASTTNNELILYSYAQLTGTIVITPIPGILPTPEQAQTLNNTRAALVRRSVLGGGSMDISSTLNSPNPASTSASVTASPNVVSPTSRARQRAASHSRSSSFSAGLLSILSSPTSLVSSISNPNASGTGSGRWRTSSSSLSINLASPLSGRFPNSTSSPSVLGLAGTAGNGAGEVDPEVPLPTFEIQPAMLGVDLSLAPGESRSYTYTIKVPENLPPTFKGKALKFSYEFVVGICRAGHSGTGGGPASADSISRVMKVPIRVYNHVAVGPSLKPYDLLWPVNRRQDAGMPGTEARVVELEVSQSLAQGKGKVTRIPSCNRFHSAFASTNTIESIRDYARSLLASLPDPEPDEEDKGKDETSTLASGSSSSSAGANARDSVKDKSGITAHLGRTAELRRIESERERAEEGGLSGCREAVEILTRNPKKASYDVNKDGVKVAVLTFPKSAYRLGETVVGVVELNERMSRARVLKLSATLESHETLPSSISPTSSARHLRRAHAESHSSFTLNTLRTTFSLDIPSDASPAFQIRVGTPPNSSTSNPSQPPAPTPGGLEWKVRLCLLVGIAAETSYTGAQGVRFKSLVRDGPRGEWGSSWRATSSNAPMEKPNLRAEAELAATKEKERGHQRRSSQILATPRIWSQYLVSSLLYGNLPQNAEREYHDGDVLDDDEDDAEIGYDANGVTGMKRARMGMEGEGYDGIIPDLAGGVGIGVDYAGGEDGWRDVKLETVECEVPVKVYPGNTAFKALDVVFDV</sequence>
<dbReference type="EMBL" id="JADNYJ010000014">
    <property type="protein sequence ID" value="KAF8907707.1"/>
    <property type="molecule type" value="Genomic_DNA"/>
</dbReference>
<dbReference type="Proteomes" id="UP000724874">
    <property type="component" value="Unassembled WGS sequence"/>
</dbReference>
<proteinExistence type="predicted"/>
<feature type="compositionally biased region" description="Low complexity" evidence="1">
    <location>
        <begin position="717"/>
        <end position="727"/>
    </location>
</feature>
<gene>
    <name evidence="2" type="ORF">CPB84DRAFT_1768603</name>
</gene>
<comment type="caution">
    <text evidence="2">The sequence shown here is derived from an EMBL/GenBank/DDBJ whole genome shotgun (WGS) entry which is preliminary data.</text>
</comment>
<feature type="region of interest" description="Disordered" evidence="1">
    <location>
        <begin position="697"/>
        <end position="740"/>
    </location>
</feature>
<dbReference type="PANTHER" id="PTHR12507">
    <property type="entry name" value="REDUCED GROWTH PHENOTYPE 1 RGP1, YEAST -RELATED"/>
    <property type="match status" value="1"/>
</dbReference>
<name>A0A9P5NXC4_GYMJU</name>
<feature type="compositionally biased region" description="Polar residues" evidence="1">
    <location>
        <begin position="112"/>
        <end position="125"/>
    </location>
</feature>
<reference evidence="2" key="1">
    <citation type="submission" date="2020-11" db="EMBL/GenBank/DDBJ databases">
        <authorList>
            <consortium name="DOE Joint Genome Institute"/>
            <person name="Ahrendt S."/>
            <person name="Riley R."/>
            <person name="Andreopoulos W."/>
            <person name="LaButti K."/>
            <person name="Pangilinan J."/>
            <person name="Ruiz-duenas F.J."/>
            <person name="Barrasa J.M."/>
            <person name="Sanchez-Garcia M."/>
            <person name="Camarero S."/>
            <person name="Miyauchi S."/>
            <person name="Serrano A."/>
            <person name="Linde D."/>
            <person name="Babiker R."/>
            <person name="Drula E."/>
            <person name="Ayuso-Fernandez I."/>
            <person name="Pacheco R."/>
            <person name="Padilla G."/>
            <person name="Ferreira P."/>
            <person name="Barriuso J."/>
            <person name="Kellner H."/>
            <person name="Castanera R."/>
            <person name="Alfaro M."/>
            <person name="Ramirez L."/>
            <person name="Pisabarro A.G."/>
            <person name="Kuo A."/>
            <person name="Tritt A."/>
            <person name="Lipzen A."/>
            <person name="He G."/>
            <person name="Yan M."/>
            <person name="Ng V."/>
            <person name="Cullen D."/>
            <person name="Martin F."/>
            <person name="Rosso M.-N."/>
            <person name="Henrissat B."/>
            <person name="Hibbett D."/>
            <person name="Martinez A.T."/>
            <person name="Grigoriev I.V."/>
        </authorList>
    </citation>
    <scope>NUCLEOTIDE SEQUENCE</scope>
    <source>
        <strain evidence="2">AH 44721</strain>
    </source>
</reference>
<evidence type="ECO:0000313" key="2">
    <source>
        <dbReference type="EMBL" id="KAF8907707.1"/>
    </source>
</evidence>
<feature type="compositionally biased region" description="Polar residues" evidence="1">
    <location>
        <begin position="173"/>
        <end position="184"/>
    </location>
</feature>
<dbReference type="AlphaFoldDB" id="A0A9P5NXC4"/>
<feature type="region of interest" description="Disordered" evidence="1">
    <location>
        <begin position="219"/>
        <end position="239"/>
    </location>
</feature>
<feature type="region of interest" description="Disordered" evidence="1">
    <location>
        <begin position="34"/>
        <end position="126"/>
    </location>
</feature>
<feature type="region of interest" description="Disordered" evidence="1">
    <location>
        <begin position="173"/>
        <end position="197"/>
    </location>
</feature>
<dbReference type="InterPro" id="IPR014848">
    <property type="entry name" value="Rgp1"/>
</dbReference>